<name>A0AAN6UA29_9PEZI</name>
<keyword evidence="2" id="KW-1185">Reference proteome</keyword>
<dbReference type="Proteomes" id="UP001302602">
    <property type="component" value="Unassembled WGS sequence"/>
</dbReference>
<reference evidence="1" key="2">
    <citation type="submission" date="2023-05" db="EMBL/GenBank/DDBJ databases">
        <authorList>
            <consortium name="Lawrence Berkeley National Laboratory"/>
            <person name="Steindorff A."/>
            <person name="Hensen N."/>
            <person name="Bonometti L."/>
            <person name="Westerberg I."/>
            <person name="Brannstrom I.O."/>
            <person name="Guillou S."/>
            <person name="Cros-Aarteil S."/>
            <person name="Calhoun S."/>
            <person name="Haridas S."/>
            <person name="Kuo A."/>
            <person name="Mondo S."/>
            <person name="Pangilinan J."/>
            <person name="Riley R."/>
            <person name="Labutti K."/>
            <person name="Andreopoulos B."/>
            <person name="Lipzen A."/>
            <person name="Chen C."/>
            <person name="Yanf M."/>
            <person name="Daum C."/>
            <person name="Ng V."/>
            <person name="Clum A."/>
            <person name="Ohm R."/>
            <person name="Martin F."/>
            <person name="Silar P."/>
            <person name="Natvig D."/>
            <person name="Lalanne C."/>
            <person name="Gautier V."/>
            <person name="Ament-Velasquez S.L."/>
            <person name="Kruys A."/>
            <person name="Hutchinson M.I."/>
            <person name="Powell A.J."/>
            <person name="Barry K."/>
            <person name="Miller A.N."/>
            <person name="Grigoriev I.V."/>
            <person name="Debuchy R."/>
            <person name="Gladieux P."/>
            <person name="Thoren M.H."/>
            <person name="Johannesson H."/>
        </authorList>
    </citation>
    <scope>NUCLEOTIDE SEQUENCE</scope>
    <source>
        <strain evidence="1">CBS 731.68</strain>
    </source>
</reference>
<dbReference type="EMBL" id="MU853223">
    <property type="protein sequence ID" value="KAK4128696.1"/>
    <property type="molecule type" value="Genomic_DNA"/>
</dbReference>
<organism evidence="1 2">
    <name type="scientific">Parathielavia appendiculata</name>
    <dbReference type="NCBI Taxonomy" id="2587402"/>
    <lineage>
        <taxon>Eukaryota</taxon>
        <taxon>Fungi</taxon>
        <taxon>Dikarya</taxon>
        <taxon>Ascomycota</taxon>
        <taxon>Pezizomycotina</taxon>
        <taxon>Sordariomycetes</taxon>
        <taxon>Sordariomycetidae</taxon>
        <taxon>Sordariales</taxon>
        <taxon>Chaetomiaceae</taxon>
        <taxon>Parathielavia</taxon>
    </lineage>
</organism>
<sequence>MDDTNCNSSFAGNTDNEDGVMVAQCIRMESMLAPESSLKAVNITGFTRAVSEIHKMMKTLSGTVLGFFPFQNRGLLILFPFRLNVCCSLRGCSRSNPNQAPRSPFSLRSSAHEDVQDSFSGFCISQDNPMADHRTYRWLLDRSDVIYDACRGPGKHSSSCFGFMVQYQWSFRLSLDIIISLLSNQARIILLRLEPGSG</sequence>
<dbReference type="AlphaFoldDB" id="A0AAN6UA29"/>
<evidence type="ECO:0000313" key="1">
    <source>
        <dbReference type="EMBL" id="KAK4128696.1"/>
    </source>
</evidence>
<gene>
    <name evidence="1" type="ORF">N657DRAFT_36081</name>
</gene>
<reference evidence="1" key="1">
    <citation type="journal article" date="2023" name="Mol. Phylogenet. Evol.">
        <title>Genome-scale phylogeny and comparative genomics of the fungal order Sordariales.</title>
        <authorList>
            <person name="Hensen N."/>
            <person name="Bonometti L."/>
            <person name="Westerberg I."/>
            <person name="Brannstrom I.O."/>
            <person name="Guillou S."/>
            <person name="Cros-Aarteil S."/>
            <person name="Calhoun S."/>
            <person name="Haridas S."/>
            <person name="Kuo A."/>
            <person name="Mondo S."/>
            <person name="Pangilinan J."/>
            <person name="Riley R."/>
            <person name="LaButti K."/>
            <person name="Andreopoulos B."/>
            <person name="Lipzen A."/>
            <person name="Chen C."/>
            <person name="Yan M."/>
            <person name="Daum C."/>
            <person name="Ng V."/>
            <person name="Clum A."/>
            <person name="Steindorff A."/>
            <person name="Ohm R.A."/>
            <person name="Martin F."/>
            <person name="Silar P."/>
            <person name="Natvig D.O."/>
            <person name="Lalanne C."/>
            <person name="Gautier V."/>
            <person name="Ament-Velasquez S.L."/>
            <person name="Kruys A."/>
            <person name="Hutchinson M.I."/>
            <person name="Powell A.J."/>
            <person name="Barry K."/>
            <person name="Miller A.N."/>
            <person name="Grigoriev I.V."/>
            <person name="Debuchy R."/>
            <person name="Gladieux P."/>
            <person name="Hiltunen Thoren M."/>
            <person name="Johannesson H."/>
        </authorList>
    </citation>
    <scope>NUCLEOTIDE SEQUENCE</scope>
    <source>
        <strain evidence="1">CBS 731.68</strain>
    </source>
</reference>
<proteinExistence type="predicted"/>
<accession>A0AAN6UA29</accession>
<comment type="caution">
    <text evidence="1">The sequence shown here is derived from an EMBL/GenBank/DDBJ whole genome shotgun (WGS) entry which is preliminary data.</text>
</comment>
<dbReference type="RefSeq" id="XP_062652467.1">
    <property type="nucleotide sequence ID" value="XM_062786975.1"/>
</dbReference>
<evidence type="ECO:0000313" key="2">
    <source>
        <dbReference type="Proteomes" id="UP001302602"/>
    </source>
</evidence>
<dbReference type="GeneID" id="87823745"/>
<protein>
    <submittedName>
        <fullName evidence="1">Uncharacterized protein</fullName>
    </submittedName>
</protein>